<dbReference type="EnsemblMetazoa" id="OVOC5601.2">
    <property type="protein sequence ID" value="OVOC5601.2"/>
    <property type="gene ID" value="WBGene00242410"/>
</dbReference>
<dbReference type="EnsemblMetazoa" id="OVOC5601.1">
    <property type="protein sequence ID" value="OVOC5601.1"/>
    <property type="gene ID" value="WBGene00242410"/>
</dbReference>
<organism evidence="1 2">
    <name type="scientific">Onchocerca volvulus</name>
    <dbReference type="NCBI Taxonomy" id="6282"/>
    <lineage>
        <taxon>Eukaryota</taxon>
        <taxon>Metazoa</taxon>
        <taxon>Ecdysozoa</taxon>
        <taxon>Nematoda</taxon>
        <taxon>Chromadorea</taxon>
        <taxon>Rhabditida</taxon>
        <taxon>Spirurina</taxon>
        <taxon>Spiruromorpha</taxon>
        <taxon>Filarioidea</taxon>
        <taxon>Onchocercidae</taxon>
        <taxon>Onchocerca</taxon>
    </lineage>
</organism>
<reference evidence="1" key="2">
    <citation type="submission" date="2018-02" db="UniProtKB">
        <authorList>
            <consortium name="EnsemblMetazoa"/>
        </authorList>
    </citation>
    <scope>IDENTIFICATION</scope>
</reference>
<name>A0A2K6W5W8_ONCVO</name>
<evidence type="ECO:0000313" key="1">
    <source>
        <dbReference type="EnsemblMetazoa" id="OVOC5601.1"/>
    </source>
</evidence>
<proteinExistence type="predicted"/>
<keyword evidence="2" id="KW-1185">Reference proteome</keyword>
<accession>A0A2K6W5W8</accession>
<reference evidence="2" key="1">
    <citation type="submission" date="2013-10" db="EMBL/GenBank/DDBJ databases">
        <title>Genome sequencing of Onchocerca volvulus.</title>
        <authorList>
            <person name="Cotton J."/>
            <person name="Tsai J."/>
            <person name="Stanley E."/>
            <person name="Tracey A."/>
            <person name="Holroyd N."/>
            <person name="Lustigman S."/>
            <person name="Berriman M."/>
        </authorList>
    </citation>
    <scope>NUCLEOTIDE SEQUENCE</scope>
</reference>
<dbReference type="AlphaFoldDB" id="A0A2K6W5W8"/>
<evidence type="ECO:0000313" key="2">
    <source>
        <dbReference type="Proteomes" id="UP000024404"/>
    </source>
</evidence>
<dbReference type="Proteomes" id="UP000024404">
    <property type="component" value="Unassembled WGS sequence"/>
</dbReference>
<dbReference type="EMBL" id="CMVM020000161">
    <property type="status" value="NOT_ANNOTATED_CDS"/>
    <property type="molecule type" value="Genomic_DNA"/>
</dbReference>
<sequence>MPGIALPKFRRPADEEVEEIVLTAGSRDILRGSVRTSVVVAAIMVGAVVDVQVKANAFNAVVLDILLENVLRNVALVVVGIRNVLTVADLVTFHVIVQIPVQTSRNGVIIVSKLGTSVVNVHAVTAVIKRSIRRERRRHTFFSMRGG</sequence>
<protein>
    <submittedName>
        <fullName evidence="1">Uncharacterized protein</fullName>
    </submittedName>
</protein>